<dbReference type="AlphaFoldDB" id="A0A0H4I1J5"/>
<keyword evidence="2" id="KW-1185">Reference proteome</keyword>
<reference evidence="1 2" key="1">
    <citation type="submission" date="2015-05" db="EMBL/GenBank/DDBJ databases">
        <title>Complete genome of Marinobacter psychrophilus strain 20041T isolated from sea-ice of the Canadian Basin.</title>
        <authorList>
            <person name="Song L."/>
            <person name="Ren L."/>
            <person name="Yu Y."/>
            <person name="Wang X."/>
        </authorList>
    </citation>
    <scope>NUCLEOTIDE SEQUENCE [LARGE SCALE GENOMIC DNA]</scope>
    <source>
        <strain evidence="1 2">20041</strain>
    </source>
</reference>
<proteinExistence type="predicted"/>
<name>A0A0H4I1J5_9GAMM</name>
<organism evidence="1 2">
    <name type="scientific">Marinobacter psychrophilus</name>
    <dbReference type="NCBI Taxonomy" id="330734"/>
    <lineage>
        <taxon>Bacteria</taxon>
        <taxon>Pseudomonadati</taxon>
        <taxon>Pseudomonadota</taxon>
        <taxon>Gammaproteobacteria</taxon>
        <taxon>Pseudomonadales</taxon>
        <taxon>Marinobacteraceae</taxon>
        <taxon>Marinobacter</taxon>
    </lineage>
</organism>
<dbReference type="Proteomes" id="UP000036406">
    <property type="component" value="Chromosome"/>
</dbReference>
<gene>
    <name evidence="1" type="ORF">ABA45_10725</name>
</gene>
<accession>A0A0H4I1J5</accession>
<protein>
    <submittedName>
        <fullName evidence="1">Uncharacterized protein</fullName>
    </submittedName>
</protein>
<evidence type="ECO:0000313" key="1">
    <source>
        <dbReference type="EMBL" id="AKO52814.1"/>
    </source>
</evidence>
<dbReference type="KEGG" id="mpq:ABA45_10725"/>
<sequence>MENEINARSPDSESSIIADINFHKTLVDANNNSYFQKLIIFLDENFRIKIKKGNANSAKINNISEKV</sequence>
<dbReference type="EMBL" id="CP011494">
    <property type="protein sequence ID" value="AKO52814.1"/>
    <property type="molecule type" value="Genomic_DNA"/>
</dbReference>
<evidence type="ECO:0000313" key="2">
    <source>
        <dbReference type="Proteomes" id="UP000036406"/>
    </source>
</evidence>